<sequence>MKIFFTLMMILCQTVVFAQSPQVDELLRSADNAYEENDYAKAAAAYEKVLLVEHKDHKILNRAGISYFKLENFAKAKDKFRLAALYGPVNDDVTMSSYYSNLSACYTYLNEDSKAFEYALKGYNLDKSSSFAFWNAASNAQNVGRYTDCIKIMTESSLPKLNVLNTLYARSYLGLKEYDKSIKHYEDFFANYIPDEMDVNINLDDERYFYFKALLYGGNQDNLNPKIKKKYQERQIALFEKLKNTKWAPKILELMLQEKNSSDEGKKMSEKTLEQIYSKDNLSDLEKIQVENRLGNFKGAYKTGTDYLKSHSDKTTAVYKKMKLYQYVASMSLLLNHFKKNKSEDPQLLKQTISHLKAFYEPNKNYLHTEIEGNTELLEPIQYSFSALRQLYPDEEEKKETAELFYKVLENIPSSEARTFFGKMKELKVFTN</sequence>
<protein>
    <submittedName>
        <fullName evidence="2">Uncharacterized protein</fullName>
    </submittedName>
</protein>
<keyword evidence="1" id="KW-0732">Signal</keyword>
<feature type="signal peptide" evidence="1">
    <location>
        <begin position="1"/>
        <end position="18"/>
    </location>
</feature>
<evidence type="ECO:0000313" key="2">
    <source>
        <dbReference type="EMBL" id="AZI31934.1"/>
    </source>
</evidence>
<feature type="chain" id="PRO_5018203492" evidence="1">
    <location>
        <begin position="19"/>
        <end position="432"/>
    </location>
</feature>
<dbReference type="SMART" id="SM00028">
    <property type="entry name" value="TPR"/>
    <property type="match status" value="3"/>
</dbReference>
<evidence type="ECO:0000256" key="1">
    <source>
        <dbReference type="SAM" id="SignalP"/>
    </source>
</evidence>
<dbReference type="Gene3D" id="1.25.40.10">
    <property type="entry name" value="Tetratricopeptide repeat domain"/>
    <property type="match status" value="2"/>
</dbReference>
<dbReference type="InterPro" id="IPR011990">
    <property type="entry name" value="TPR-like_helical_dom_sf"/>
</dbReference>
<keyword evidence="3" id="KW-1185">Reference proteome</keyword>
<accession>A0A3G8XNW2</accession>
<reference evidence="3" key="1">
    <citation type="submission" date="2018-11" db="EMBL/GenBank/DDBJ databases">
        <title>Proposal to divide the Flavobacteriaceae and reorganize its genera based on Amino Acid Identity values calculated from whole genome sequences.</title>
        <authorList>
            <person name="Nicholson A.C."/>
            <person name="Gulvik C.A."/>
            <person name="Whitney A.M."/>
            <person name="Humrighouse B.W."/>
            <person name="Bell M."/>
            <person name="Holmes B."/>
            <person name="Steigerwalt A.G."/>
            <person name="Villarma A."/>
            <person name="Sheth M."/>
            <person name="Batra D."/>
            <person name="Pryor J."/>
            <person name="Bernardet J.-F."/>
            <person name="Hugo C."/>
            <person name="Kampfer P."/>
            <person name="Newman J.D."/>
            <person name="McQuiston J.R."/>
        </authorList>
    </citation>
    <scope>NUCLEOTIDE SEQUENCE [LARGE SCALE GENOMIC DNA]</scope>
    <source>
        <strain evidence="3">G0081</strain>
    </source>
</reference>
<dbReference type="KEGG" id="ccas:EIB73_01535"/>
<dbReference type="Proteomes" id="UP000270185">
    <property type="component" value="Chromosome"/>
</dbReference>
<dbReference type="RefSeq" id="WP_125021964.1">
    <property type="nucleotide sequence ID" value="NZ_CP034159.1"/>
</dbReference>
<dbReference type="EMBL" id="CP034159">
    <property type="protein sequence ID" value="AZI31934.1"/>
    <property type="molecule type" value="Genomic_DNA"/>
</dbReference>
<dbReference type="SUPFAM" id="SSF48452">
    <property type="entry name" value="TPR-like"/>
    <property type="match status" value="1"/>
</dbReference>
<dbReference type="AlphaFoldDB" id="A0A3G8XNW2"/>
<name>A0A3G8XNW2_9FLAO</name>
<proteinExistence type="predicted"/>
<evidence type="ECO:0000313" key="3">
    <source>
        <dbReference type="Proteomes" id="UP000270185"/>
    </source>
</evidence>
<dbReference type="OrthoDB" id="1219611at2"/>
<dbReference type="InterPro" id="IPR019734">
    <property type="entry name" value="TPR_rpt"/>
</dbReference>
<organism evidence="2 3">
    <name type="scientific">Kaistella carnis</name>
    <dbReference type="NCBI Taxonomy" id="1241979"/>
    <lineage>
        <taxon>Bacteria</taxon>
        <taxon>Pseudomonadati</taxon>
        <taxon>Bacteroidota</taxon>
        <taxon>Flavobacteriia</taxon>
        <taxon>Flavobacteriales</taxon>
        <taxon>Weeksellaceae</taxon>
        <taxon>Chryseobacterium group</taxon>
        <taxon>Kaistella</taxon>
    </lineage>
</organism>
<gene>
    <name evidence="2" type="ORF">EIB73_01535</name>
</gene>